<dbReference type="InterPro" id="IPR029071">
    <property type="entry name" value="Ubiquitin-like_domsf"/>
</dbReference>
<evidence type="ECO:0000256" key="1">
    <source>
        <dbReference type="SAM" id="MobiDB-lite"/>
    </source>
</evidence>
<feature type="signal peptide" evidence="2">
    <location>
        <begin position="1"/>
        <end position="23"/>
    </location>
</feature>
<dbReference type="SMART" id="SM00166">
    <property type="entry name" value="UBX"/>
    <property type="match status" value="1"/>
</dbReference>
<dbReference type="Pfam" id="PF25372">
    <property type="entry name" value="DUF7885"/>
    <property type="match status" value="2"/>
</dbReference>
<dbReference type="InterPro" id="IPR032675">
    <property type="entry name" value="LRR_dom_sf"/>
</dbReference>
<gene>
    <name evidence="4" type="ORF">DM01DRAFT_1056606</name>
</gene>
<evidence type="ECO:0000259" key="3">
    <source>
        <dbReference type="PROSITE" id="PS50033"/>
    </source>
</evidence>
<dbReference type="Pfam" id="PF13516">
    <property type="entry name" value="LRR_6"/>
    <property type="match status" value="1"/>
</dbReference>
<dbReference type="CDD" id="cd01767">
    <property type="entry name" value="UBX"/>
    <property type="match status" value="1"/>
</dbReference>
<dbReference type="PANTHER" id="PTHR13318:SF162">
    <property type="entry name" value="LEUCINE-RICH REPEAT FAMILY PROTEIN"/>
    <property type="match status" value="1"/>
</dbReference>
<dbReference type="InterPro" id="IPR001012">
    <property type="entry name" value="UBX_dom"/>
</dbReference>
<comment type="caution">
    <text evidence="4">The sequence shown here is derived from an EMBL/GenBank/DDBJ whole genome shotgun (WGS) entry which is preliminary data.</text>
</comment>
<dbReference type="Proteomes" id="UP000242146">
    <property type="component" value="Unassembled WGS sequence"/>
</dbReference>
<evidence type="ECO:0000256" key="2">
    <source>
        <dbReference type="SAM" id="SignalP"/>
    </source>
</evidence>
<dbReference type="InterPro" id="IPR001611">
    <property type="entry name" value="Leu-rich_rpt"/>
</dbReference>
<keyword evidence="2" id="KW-0732">Signal</keyword>
<dbReference type="SMART" id="SM00367">
    <property type="entry name" value="LRR_CC"/>
    <property type="match status" value="5"/>
</dbReference>
<dbReference type="PROSITE" id="PS50033">
    <property type="entry name" value="UBX"/>
    <property type="match status" value="1"/>
</dbReference>
<feature type="region of interest" description="Disordered" evidence="1">
    <location>
        <begin position="315"/>
        <end position="362"/>
    </location>
</feature>
<evidence type="ECO:0000313" key="4">
    <source>
        <dbReference type="EMBL" id="ORX52795.1"/>
    </source>
</evidence>
<dbReference type="SUPFAM" id="SSF52047">
    <property type="entry name" value="RNI-like"/>
    <property type="match status" value="1"/>
</dbReference>
<dbReference type="GO" id="GO:0019005">
    <property type="term" value="C:SCF ubiquitin ligase complex"/>
    <property type="evidence" value="ECO:0007669"/>
    <property type="project" value="TreeGrafter"/>
</dbReference>
<evidence type="ECO:0000313" key="5">
    <source>
        <dbReference type="Proteomes" id="UP000242146"/>
    </source>
</evidence>
<reference evidence="4 5" key="1">
    <citation type="submission" date="2016-07" db="EMBL/GenBank/DDBJ databases">
        <title>Pervasive Adenine N6-methylation of Active Genes in Fungi.</title>
        <authorList>
            <consortium name="DOE Joint Genome Institute"/>
            <person name="Mondo S.J."/>
            <person name="Dannebaum R.O."/>
            <person name="Kuo R.C."/>
            <person name="Labutti K."/>
            <person name="Haridas S."/>
            <person name="Kuo A."/>
            <person name="Salamov A."/>
            <person name="Ahrendt S.R."/>
            <person name="Lipzen A."/>
            <person name="Sullivan W."/>
            <person name="Andreopoulos W.B."/>
            <person name="Clum A."/>
            <person name="Lindquist E."/>
            <person name="Daum C."/>
            <person name="Ramamoorthy G.K."/>
            <person name="Gryganskyi A."/>
            <person name="Culley D."/>
            <person name="Magnuson J.K."/>
            <person name="James T.Y."/>
            <person name="O'Malley M.A."/>
            <person name="Stajich J.E."/>
            <person name="Spatafora J.W."/>
            <person name="Visel A."/>
            <person name="Grigoriev I.V."/>
        </authorList>
    </citation>
    <scope>NUCLEOTIDE SEQUENCE [LARGE SCALE GENOMIC DNA]</scope>
    <source>
        <strain evidence="4 5">NRRL 3301</strain>
    </source>
</reference>
<feature type="region of interest" description="Disordered" evidence="1">
    <location>
        <begin position="248"/>
        <end position="269"/>
    </location>
</feature>
<organism evidence="4 5">
    <name type="scientific">Hesseltinella vesiculosa</name>
    <dbReference type="NCBI Taxonomy" id="101127"/>
    <lineage>
        <taxon>Eukaryota</taxon>
        <taxon>Fungi</taxon>
        <taxon>Fungi incertae sedis</taxon>
        <taxon>Mucoromycota</taxon>
        <taxon>Mucoromycotina</taxon>
        <taxon>Mucoromycetes</taxon>
        <taxon>Mucorales</taxon>
        <taxon>Cunninghamellaceae</taxon>
        <taxon>Hesseltinella</taxon>
    </lineage>
</organism>
<name>A0A1X2GFU6_9FUNG</name>
<protein>
    <submittedName>
        <fullName evidence="4">RNI-like protein</fullName>
    </submittedName>
</protein>
<dbReference type="Pfam" id="PF00789">
    <property type="entry name" value="UBX"/>
    <property type="match status" value="1"/>
</dbReference>
<feature type="chain" id="PRO_5012145914" evidence="2">
    <location>
        <begin position="24"/>
        <end position="858"/>
    </location>
</feature>
<dbReference type="STRING" id="101127.A0A1X2GFU6"/>
<feature type="domain" description="UBX" evidence="3">
    <location>
        <begin position="171"/>
        <end position="241"/>
    </location>
</feature>
<dbReference type="Gene3D" id="3.80.10.10">
    <property type="entry name" value="Ribonuclease Inhibitor"/>
    <property type="match status" value="5"/>
</dbReference>
<sequence>MLENFTRFTFFFFLHAIRLLSNANTPLSEPVANTPWQEPSNDMSVQAVYAPDSSEDYQRQQALEDAKVARLQKRKDAQHRKQILEEIKHDRQRVSALKPTSHPNQPLPPQRTVEQQLKLDRNHDRLLRQQTLDRIKLDRLERKEKAERAPPPQQPTTSSSKPTVTDGTALIQFKLIDGTTVHQRFPAATRLNDVIHFVLTKESQATDVILVSPYPRRIFTKEQGSMTVAEAGFLPNVSLNVSKAQERVSMPHSVDISNVSSPDQQGQEDMDIEMPDDAAMNTVQPHNVINPHRSRHQHQPQQPSQRGRLWHNLSQGQRLGGADDGSTPAPENYSLALQPPPSPPVAMNTADQTPETAHDTAVPDRQSVLAAIQQRASAGQSRVEADCRARKSNKRTCRSLKEMCTSQLAVILSSTSKDTHRLLRWMPSISPDLANVLCKQLMETKKLNNVSLGRMARSCYLEQMNLDAYVYATDSMLSELSNSHSLAKLSVRGCDLITDAGIRSLQGLSYLGYLDLNHCKMTDKGFMYLAKLPSLHHLNLGKTHITDKGLGWWAQNAMCHEELGCLVLSGCQGIKSPATMAVLDVFKQLRQLKLDGTGLGKQQVPATLALRRSLQVLDLQHTVVTDDDLMHWVAGLQELQELRLTGCLEITKRGLASLARGLPHLSMIQFPNREHDLDDILHRYRDLPLRSLDLQGFLEVTDEGMSAVAQMTKLTYLNLTGTKITDAGLAQLTSLDALEVLYLEQTCTTDQGMQAIKELKHLHTLSLARTLVTDHGLAVLTDEVQSKFVKTLHTLNLQQCSGVTDQGAQRLAALTNLTLLNLNHTGVSPQCLAYFTEMPHLKPMRLLGVEQQQPQLQG</sequence>
<feature type="compositionally biased region" description="Polar residues" evidence="1">
    <location>
        <begin position="255"/>
        <end position="265"/>
    </location>
</feature>
<dbReference type="GO" id="GO:0031146">
    <property type="term" value="P:SCF-dependent proteasomal ubiquitin-dependent protein catabolic process"/>
    <property type="evidence" value="ECO:0007669"/>
    <property type="project" value="TreeGrafter"/>
</dbReference>
<feature type="region of interest" description="Disordered" evidence="1">
    <location>
        <begin position="86"/>
        <end position="165"/>
    </location>
</feature>
<dbReference type="SUPFAM" id="SSF54236">
    <property type="entry name" value="Ubiquitin-like"/>
    <property type="match status" value="1"/>
</dbReference>
<dbReference type="SMART" id="SM00368">
    <property type="entry name" value="LRR_RI"/>
    <property type="match status" value="6"/>
</dbReference>
<dbReference type="InterPro" id="IPR057207">
    <property type="entry name" value="FBXL15_LRR"/>
</dbReference>
<proteinExistence type="predicted"/>
<dbReference type="PANTHER" id="PTHR13318">
    <property type="entry name" value="PARTNER OF PAIRED, ISOFORM B-RELATED"/>
    <property type="match status" value="1"/>
</dbReference>
<dbReference type="EMBL" id="MCGT01000017">
    <property type="protein sequence ID" value="ORX52795.1"/>
    <property type="molecule type" value="Genomic_DNA"/>
</dbReference>
<dbReference type="OrthoDB" id="120976at2759"/>
<accession>A0A1X2GFU6</accession>
<feature type="compositionally biased region" description="Basic and acidic residues" evidence="1">
    <location>
        <begin position="117"/>
        <end position="148"/>
    </location>
</feature>
<dbReference type="InterPro" id="IPR006553">
    <property type="entry name" value="Leu-rich_rpt_Cys-con_subtyp"/>
</dbReference>
<keyword evidence="5" id="KW-1185">Reference proteome</keyword>
<dbReference type="Gene3D" id="3.10.20.90">
    <property type="entry name" value="Phosphatidylinositol 3-kinase Catalytic Subunit, Chain A, domain 1"/>
    <property type="match status" value="1"/>
</dbReference>
<dbReference type="AlphaFoldDB" id="A0A1X2GFU6"/>